<sequence length="73" mass="8896">MEILFIHYVKHRKSKSYRKDVLVLIELKNSKRDINCYTKLLHDILNYPFKLSELSLFPYEQLNEYIPNNSLKH</sequence>
<proteinExistence type="predicted"/>
<evidence type="ECO:0000313" key="2">
    <source>
        <dbReference type="Proteomes" id="UP001607302"/>
    </source>
</evidence>
<gene>
    <name evidence="1" type="ORF">V1478_005311</name>
</gene>
<dbReference type="AlphaFoldDB" id="A0ABD2BDS4"/>
<accession>A0ABD2BDS4</accession>
<organism evidence="1 2">
    <name type="scientific">Vespula squamosa</name>
    <name type="common">Southern yellow jacket</name>
    <name type="synonym">Wasp</name>
    <dbReference type="NCBI Taxonomy" id="30214"/>
    <lineage>
        <taxon>Eukaryota</taxon>
        <taxon>Metazoa</taxon>
        <taxon>Ecdysozoa</taxon>
        <taxon>Arthropoda</taxon>
        <taxon>Hexapoda</taxon>
        <taxon>Insecta</taxon>
        <taxon>Pterygota</taxon>
        <taxon>Neoptera</taxon>
        <taxon>Endopterygota</taxon>
        <taxon>Hymenoptera</taxon>
        <taxon>Apocrita</taxon>
        <taxon>Aculeata</taxon>
        <taxon>Vespoidea</taxon>
        <taxon>Vespidae</taxon>
        <taxon>Vespinae</taxon>
        <taxon>Vespula</taxon>
    </lineage>
</organism>
<dbReference type="EMBL" id="JAUDFV010000110">
    <property type="protein sequence ID" value="KAL2730898.1"/>
    <property type="molecule type" value="Genomic_DNA"/>
</dbReference>
<evidence type="ECO:0000313" key="1">
    <source>
        <dbReference type="EMBL" id="KAL2730898.1"/>
    </source>
</evidence>
<dbReference type="Proteomes" id="UP001607302">
    <property type="component" value="Unassembled WGS sequence"/>
</dbReference>
<keyword evidence="2" id="KW-1185">Reference proteome</keyword>
<name>A0ABD2BDS4_VESSQ</name>
<comment type="caution">
    <text evidence="1">The sequence shown here is derived from an EMBL/GenBank/DDBJ whole genome shotgun (WGS) entry which is preliminary data.</text>
</comment>
<protein>
    <submittedName>
        <fullName evidence="1">Uncharacterized protein</fullName>
    </submittedName>
</protein>
<reference evidence="1 2" key="1">
    <citation type="journal article" date="2024" name="Ann. Entomol. Soc. Am.">
        <title>Genomic analyses of the southern and eastern yellowjacket wasps (Hymenoptera: Vespidae) reveal evolutionary signatures of social life.</title>
        <authorList>
            <person name="Catto M.A."/>
            <person name="Caine P.B."/>
            <person name="Orr S.E."/>
            <person name="Hunt B.G."/>
            <person name="Goodisman M.A.D."/>
        </authorList>
    </citation>
    <scope>NUCLEOTIDE SEQUENCE [LARGE SCALE GENOMIC DNA]</scope>
    <source>
        <strain evidence="1">233</strain>
        <tissue evidence="1">Head and thorax</tissue>
    </source>
</reference>